<feature type="domain" description="DNA mismatch repair proteins mutS family" evidence="4">
    <location>
        <begin position="337"/>
        <end position="518"/>
    </location>
</feature>
<name>A0AB74UTP8_9GAMM</name>
<proteinExistence type="predicted"/>
<dbReference type="GO" id="GO:0030983">
    <property type="term" value="F:mismatched DNA binding"/>
    <property type="evidence" value="ECO:0007669"/>
    <property type="project" value="InterPro"/>
</dbReference>
<reference evidence="5" key="1">
    <citation type="submission" date="2024-10" db="EMBL/GenBank/DDBJ databases">
        <authorList>
            <person name="Lesea H.P."/>
            <person name="Kuehl J.V."/>
            <person name="Chandonia J.-M."/>
        </authorList>
    </citation>
    <scope>NUCLEOTIDE SEQUENCE</scope>
    <source>
        <strain evidence="5">FW102-FHT14D07</strain>
    </source>
</reference>
<dbReference type="RefSeq" id="WP_235644566.1">
    <property type="nucleotide sequence ID" value="NZ_CP170721.1"/>
</dbReference>
<sequence>MNDAVAVRAPPFASILHPGLGDIVWPSEAPPCFRDLNLDQVIATIVAACPDDELAPIFHAPLRDPDAIVYRQEVMRDLEGAPLRQAVAAFGQRMRTMRERLARIEKLYCKPEKERWLLDAVTLYCDAVNRLVQALDHGKPASRGLRALREFLTAYSASPPFVRLAGEARALVVELSNIRYGLLIRGNRVTVRPYEGEADYSEAVEATFAKFRRGVSKDYRAGFRRMIGLNHVETQILERVALLNPACFRTLETFCASHAQYQDDTIMRFDRDVPFYLAYLAYMDKHRQHGLDFCYPALSATQKEIEVRDACDLALADKLIDGRQPVVRSSFSLRGRERLLVVSGPNQGGKTTFARMVGQLHYLASLGCPVPGTRARLFLCDRIFTHFEKQEDIASLRGKLKDDLVRIHAVLAAATPDSLVILNEIFSSTTLEDALYLSKRIMTVLSAKDVLSVCVTFLAELAAFDGKTVSMVGLVDPEDPTIRTYRVERRLADGLAYAQAIARKYRVTGEWLRRRIAP</sequence>
<dbReference type="GO" id="GO:0006298">
    <property type="term" value="P:mismatch repair"/>
    <property type="evidence" value="ECO:0007669"/>
    <property type="project" value="InterPro"/>
</dbReference>
<dbReference type="AlphaFoldDB" id="A0AB74UTP8"/>
<evidence type="ECO:0000256" key="1">
    <source>
        <dbReference type="ARBA" id="ARBA00022741"/>
    </source>
</evidence>
<keyword evidence="3" id="KW-0238">DNA-binding</keyword>
<evidence type="ECO:0000256" key="2">
    <source>
        <dbReference type="ARBA" id="ARBA00022840"/>
    </source>
</evidence>
<evidence type="ECO:0000259" key="4">
    <source>
        <dbReference type="SMART" id="SM00534"/>
    </source>
</evidence>
<organism evidence="5">
    <name type="scientific">Rhodanobacter sp. FW102-FHT14D07</name>
    <dbReference type="NCBI Taxonomy" id="3351462"/>
    <lineage>
        <taxon>Bacteria</taxon>
        <taxon>Pseudomonadati</taxon>
        <taxon>Pseudomonadota</taxon>
        <taxon>Gammaproteobacteria</taxon>
        <taxon>Lysobacterales</taxon>
        <taxon>Rhodanobacteraceae</taxon>
        <taxon>Rhodanobacter</taxon>
    </lineage>
</organism>
<keyword evidence="2" id="KW-0067">ATP-binding</keyword>
<dbReference type="InterPro" id="IPR045076">
    <property type="entry name" value="MutS"/>
</dbReference>
<evidence type="ECO:0000313" key="5">
    <source>
        <dbReference type="EMBL" id="XIA19880.1"/>
    </source>
</evidence>
<dbReference type="GO" id="GO:0005829">
    <property type="term" value="C:cytosol"/>
    <property type="evidence" value="ECO:0007669"/>
    <property type="project" value="TreeGrafter"/>
</dbReference>
<protein>
    <recommendedName>
        <fullName evidence="4">DNA mismatch repair proteins mutS family domain-containing protein</fullName>
    </recommendedName>
</protein>
<dbReference type="GO" id="GO:0140664">
    <property type="term" value="F:ATP-dependent DNA damage sensor activity"/>
    <property type="evidence" value="ECO:0007669"/>
    <property type="project" value="InterPro"/>
</dbReference>
<gene>
    <name evidence="5" type="ORF">ACFYG5_07065</name>
</gene>
<dbReference type="InterPro" id="IPR000432">
    <property type="entry name" value="DNA_mismatch_repair_MutS_C"/>
</dbReference>
<dbReference type="PANTHER" id="PTHR11361">
    <property type="entry name" value="DNA MISMATCH REPAIR PROTEIN MUTS FAMILY MEMBER"/>
    <property type="match status" value="1"/>
</dbReference>
<dbReference type="Pfam" id="PF00488">
    <property type="entry name" value="MutS_V"/>
    <property type="match status" value="1"/>
</dbReference>
<keyword evidence="1" id="KW-0547">Nucleotide-binding</keyword>
<dbReference type="GO" id="GO:0005524">
    <property type="term" value="F:ATP binding"/>
    <property type="evidence" value="ECO:0007669"/>
    <property type="project" value="UniProtKB-KW"/>
</dbReference>
<dbReference type="SMART" id="SM00534">
    <property type="entry name" value="MUTSac"/>
    <property type="match status" value="1"/>
</dbReference>
<dbReference type="SUPFAM" id="SSF52540">
    <property type="entry name" value="P-loop containing nucleoside triphosphate hydrolases"/>
    <property type="match status" value="1"/>
</dbReference>
<dbReference type="InterPro" id="IPR027417">
    <property type="entry name" value="P-loop_NTPase"/>
</dbReference>
<evidence type="ECO:0000256" key="3">
    <source>
        <dbReference type="ARBA" id="ARBA00023125"/>
    </source>
</evidence>
<dbReference type="EMBL" id="CP170721">
    <property type="protein sequence ID" value="XIA19880.1"/>
    <property type="molecule type" value="Genomic_DNA"/>
</dbReference>
<accession>A0AB74UTP8</accession>
<dbReference type="PANTHER" id="PTHR11361:SF34">
    <property type="entry name" value="DNA MISMATCH REPAIR PROTEIN MSH1, MITOCHONDRIAL"/>
    <property type="match status" value="1"/>
</dbReference>
<dbReference type="Gene3D" id="3.40.50.300">
    <property type="entry name" value="P-loop containing nucleotide triphosphate hydrolases"/>
    <property type="match status" value="1"/>
</dbReference>